<proteinExistence type="predicted"/>
<gene>
    <name evidence="1" type="ORF">CRG98_045795</name>
</gene>
<sequence>MADSRTEGRQWSKEPKIETMLLIIVWLFRIAATPLSRTALLKTTDKLTGWVFLLEAYKPLRYGEVRPHPYHTLHGLNHSMPDWVEQ</sequence>
<name>A0A2I0HQ30_PUNGR</name>
<dbReference type="EMBL" id="PGOL01006308">
    <property type="protein sequence ID" value="PKI33811.1"/>
    <property type="molecule type" value="Genomic_DNA"/>
</dbReference>
<organism evidence="1 2">
    <name type="scientific">Punica granatum</name>
    <name type="common">Pomegranate</name>
    <dbReference type="NCBI Taxonomy" id="22663"/>
    <lineage>
        <taxon>Eukaryota</taxon>
        <taxon>Viridiplantae</taxon>
        <taxon>Streptophyta</taxon>
        <taxon>Embryophyta</taxon>
        <taxon>Tracheophyta</taxon>
        <taxon>Spermatophyta</taxon>
        <taxon>Magnoliopsida</taxon>
        <taxon>eudicotyledons</taxon>
        <taxon>Gunneridae</taxon>
        <taxon>Pentapetalae</taxon>
        <taxon>rosids</taxon>
        <taxon>malvids</taxon>
        <taxon>Myrtales</taxon>
        <taxon>Lythraceae</taxon>
        <taxon>Punica</taxon>
    </lineage>
</organism>
<evidence type="ECO:0000313" key="2">
    <source>
        <dbReference type="Proteomes" id="UP000233551"/>
    </source>
</evidence>
<dbReference type="Proteomes" id="UP000233551">
    <property type="component" value="Unassembled WGS sequence"/>
</dbReference>
<accession>A0A2I0HQ30</accession>
<comment type="caution">
    <text evidence="1">The sequence shown here is derived from an EMBL/GenBank/DDBJ whole genome shotgun (WGS) entry which is preliminary data.</text>
</comment>
<evidence type="ECO:0000313" key="1">
    <source>
        <dbReference type="EMBL" id="PKI33811.1"/>
    </source>
</evidence>
<dbReference type="AlphaFoldDB" id="A0A2I0HQ30"/>
<keyword evidence="2" id="KW-1185">Reference proteome</keyword>
<protein>
    <submittedName>
        <fullName evidence="1">Uncharacterized protein</fullName>
    </submittedName>
</protein>
<reference evidence="1 2" key="1">
    <citation type="submission" date="2017-11" db="EMBL/GenBank/DDBJ databases">
        <title>De-novo sequencing of pomegranate (Punica granatum L.) genome.</title>
        <authorList>
            <person name="Akparov Z."/>
            <person name="Amiraslanov A."/>
            <person name="Hajiyeva S."/>
            <person name="Abbasov M."/>
            <person name="Kaur K."/>
            <person name="Hamwieh A."/>
            <person name="Solovyev V."/>
            <person name="Salamov A."/>
            <person name="Braich B."/>
            <person name="Kosarev P."/>
            <person name="Mahmoud A."/>
            <person name="Hajiyev E."/>
            <person name="Babayeva S."/>
            <person name="Izzatullayeva V."/>
            <person name="Mammadov A."/>
            <person name="Mammadov A."/>
            <person name="Sharifova S."/>
            <person name="Ojaghi J."/>
            <person name="Eynullazada K."/>
            <person name="Bayramov B."/>
            <person name="Abdulazimova A."/>
            <person name="Shahmuradov I."/>
        </authorList>
    </citation>
    <scope>NUCLEOTIDE SEQUENCE [LARGE SCALE GENOMIC DNA]</scope>
    <source>
        <strain evidence="2">cv. AG2017</strain>
        <tissue evidence="1">Leaf</tissue>
    </source>
</reference>